<dbReference type="AlphaFoldDB" id="A0A1J8QKM5"/>
<dbReference type="EMBL" id="LVVM01005679">
    <property type="protein sequence ID" value="OJA09970.1"/>
    <property type="molecule type" value="Genomic_DNA"/>
</dbReference>
<protein>
    <submittedName>
        <fullName evidence="1">Uncharacterized protein</fullName>
    </submittedName>
</protein>
<dbReference type="OrthoDB" id="3259165at2759"/>
<reference evidence="1 2" key="1">
    <citation type="submission" date="2016-03" db="EMBL/GenBank/DDBJ databases">
        <title>Comparative genomics of the ectomycorrhizal sister species Rhizopogon vinicolor and Rhizopogon vesiculosus (Basidiomycota: Boletales) reveals a divergence of the mating type B locus.</title>
        <authorList>
            <person name="Mujic A.B."/>
            <person name="Kuo A."/>
            <person name="Tritt A."/>
            <person name="Lipzen A."/>
            <person name="Chen C."/>
            <person name="Johnson J."/>
            <person name="Sharma A."/>
            <person name="Barry K."/>
            <person name="Grigoriev I.V."/>
            <person name="Spatafora J.W."/>
        </authorList>
    </citation>
    <scope>NUCLEOTIDE SEQUENCE [LARGE SCALE GENOMIC DNA]</scope>
    <source>
        <strain evidence="1 2">AM-OR11-056</strain>
    </source>
</reference>
<accession>A0A1J8QKM5</accession>
<evidence type="ECO:0000313" key="2">
    <source>
        <dbReference type="Proteomes" id="UP000183567"/>
    </source>
</evidence>
<name>A0A1J8QKM5_9AGAM</name>
<organism evidence="1 2">
    <name type="scientific">Rhizopogon vesiculosus</name>
    <dbReference type="NCBI Taxonomy" id="180088"/>
    <lineage>
        <taxon>Eukaryota</taxon>
        <taxon>Fungi</taxon>
        <taxon>Dikarya</taxon>
        <taxon>Basidiomycota</taxon>
        <taxon>Agaricomycotina</taxon>
        <taxon>Agaricomycetes</taxon>
        <taxon>Agaricomycetidae</taxon>
        <taxon>Boletales</taxon>
        <taxon>Suillineae</taxon>
        <taxon>Rhizopogonaceae</taxon>
        <taxon>Rhizopogon</taxon>
    </lineage>
</organism>
<proteinExistence type="predicted"/>
<dbReference type="Proteomes" id="UP000183567">
    <property type="component" value="Unassembled WGS sequence"/>
</dbReference>
<gene>
    <name evidence="1" type="ORF">AZE42_07164</name>
</gene>
<evidence type="ECO:0000313" key="1">
    <source>
        <dbReference type="EMBL" id="OJA09970.1"/>
    </source>
</evidence>
<sequence length="131" mass="15140">MVKLNLCSHTETSIKQREPTILKIVSTYNTLCDQLCALIRQRKAPPGAIAPLYISRQGIFQLDVDDEIWQDVGLEDEVADPPHWLADDNVRQGIHLLLDHDRCVEEENRLSRERCVMQEWMITEWTALQSA</sequence>
<comment type="caution">
    <text evidence="1">The sequence shown here is derived from an EMBL/GenBank/DDBJ whole genome shotgun (WGS) entry which is preliminary data.</text>
</comment>
<keyword evidence="2" id="KW-1185">Reference proteome</keyword>